<evidence type="ECO:0000256" key="2">
    <source>
        <dbReference type="ARBA" id="ARBA00023125"/>
    </source>
</evidence>
<dbReference type="GO" id="GO:0045892">
    <property type="term" value="P:negative regulation of DNA-templated transcription"/>
    <property type="evidence" value="ECO:0007669"/>
    <property type="project" value="TreeGrafter"/>
</dbReference>
<evidence type="ECO:0000313" key="6">
    <source>
        <dbReference type="EMBL" id="MBG6140979.1"/>
    </source>
</evidence>
<evidence type="ECO:0000259" key="5">
    <source>
        <dbReference type="PROSITE" id="PS51078"/>
    </source>
</evidence>
<dbReference type="Gene3D" id="3.30.450.40">
    <property type="match status" value="1"/>
</dbReference>
<dbReference type="SUPFAM" id="SSF46785">
    <property type="entry name" value="Winged helix' DNA-binding domain"/>
    <property type="match status" value="1"/>
</dbReference>
<dbReference type="Gene3D" id="1.10.10.10">
    <property type="entry name" value="Winged helix-like DNA-binding domain superfamily/Winged helix DNA-binding domain"/>
    <property type="match status" value="1"/>
</dbReference>
<evidence type="ECO:0000259" key="4">
    <source>
        <dbReference type="PROSITE" id="PS51077"/>
    </source>
</evidence>
<dbReference type="AlphaFoldDB" id="A0A8J7GK45"/>
<dbReference type="GO" id="GO:0003700">
    <property type="term" value="F:DNA-binding transcription factor activity"/>
    <property type="evidence" value="ECO:0007669"/>
    <property type="project" value="TreeGrafter"/>
</dbReference>
<name>A0A8J7GK45_9ACTN</name>
<protein>
    <submittedName>
        <fullName evidence="6">DNA-binding IclR family transcriptional regulator</fullName>
    </submittedName>
</protein>
<dbReference type="PROSITE" id="PS51078">
    <property type="entry name" value="ICLR_ED"/>
    <property type="match status" value="1"/>
</dbReference>
<dbReference type="SUPFAM" id="SSF55781">
    <property type="entry name" value="GAF domain-like"/>
    <property type="match status" value="1"/>
</dbReference>
<feature type="domain" description="HTH iclR-type" evidence="4">
    <location>
        <begin position="4"/>
        <end position="66"/>
    </location>
</feature>
<organism evidence="6 7">
    <name type="scientific">Longispora fulva</name>
    <dbReference type="NCBI Taxonomy" id="619741"/>
    <lineage>
        <taxon>Bacteria</taxon>
        <taxon>Bacillati</taxon>
        <taxon>Actinomycetota</taxon>
        <taxon>Actinomycetes</taxon>
        <taxon>Micromonosporales</taxon>
        <taxon>Micromonosporaceae</taxon>
        <taxon>Longispora</taxon>
    </lineage>
</organism>
<dbReference type="Proteomes" id="UP000622552">
    <property type="component" value="Unassembled WGS sequence"/>
</dbReference>
<dbReference type="InterPro" id="IPR036388">
    <property type="entry name" value="WH-like_DNA-bd_sf"/>
</dbReference>
<evidence type="ECO:0000313" key="7">
    <source>
        <dbReference type="Proteomes" id="UP000622552"/>
    </source>
</evidence>
<dbReference type="InterPro" id="IPR005471">
    <property type="entry name" value="Tscrpt_reg_IclR_N"/>
</dbReference>
<accession>A0A8J7GK45</accession>
<evidence type="ECO:0000256" key="3">
    <source>
        <dbReference type="ARBA" id="ARBA00023163"/>
    </source>
</evidence>
<dbReference type="PROSITE" id="PS51077">
    <property type="entry name" value="HTH_ICLR"/>
    <property type="match status" value="1"/>
</dbReference>
<dbReference type="InterPro" id="IPR029016">
    <property type="entry name" value="GAF-like_dom_sf"/>
</dbReference>
<dbReference type="PANTHER" id="PTHR30136">
    <property type="entry name" value="HELIX-TURN-HELIX TRANSCRIPTIONAL REGULATOR, ICLR FAMILY"/>
    <property type="match status" value="1"/>
</dbReference>
<dbReference type="Pfam" id="PF09339">
    <property type="entry name" value="HTH_IclR"/>
    <property type="match status" value="1"/>
</dbReference>
<keyword evidence="1" id="KW-0805">Transcription regulation</keyword>
<keyword evidence="3" id="KW-0804">Transcription</keyword>
<reference evidence="6" key="1">
    <citation type="submission" date="2020-11" db="EMBL/GenBank/DDBJ databases">
        <title>Sequencing the genomes of 1000 actinobacteria strains.</title>
        <authorList>
            <person name="Klenk H.-P."/>
        </authorList>
    </citation>
    <scope>NUCLEOTIDE SEQUENCE</scope>
    <source>
        <strain evidence="6">DSM 45356</strain>
    </source>
</reference>
<sequence length="255" mass="27204">MTDVPALRNGLALLRHLAGRPGPQSAATLARELGLPRSTTYHLLAELAAAGFVTHLPEERRYGLGVASFELGSAYLRHEPLERLARPLLQALVDSTGRTAHLGVLHGSETLYLLKEQPRRPQTLVTDIGVRLPAALTAAGRALLGHLPAPQVRALFPRASAFVDRTGRGPRSLAGLRRLLAAEHAWSVEDGHVTPGFASVAAASFDHGGRPVAAISVTFRHECDPECGQRWPDLATEVCHAAAQLTTRIGGRPPG</sequence>
<comment type="caution">
    <text evidence="6">The sequence shown here is derived from an EMBL/GenBank/DDBJ whole genome shotgun (WGS) entry which is preliminary data.</text>
</comment>
<dbReference type="PANTHER" id="PTHR30136:SF24">
    <property type="entry name" value="HTH-TYPE TRANSCRIPTIONAL REPRESSOR ALLR"/>
    <property type="match status" value="1"/>
</dbReference>
<dbReference type="GO" id="GO:0003677">
    <property type="term" value="F:DNA binding"/>
    <property type="evidence" value="ECO:0007669"/>
    <property type="project" value="UniProtKB-KW"/>
</dbReference>
<dbReference type="SMART" id="SM00346">
    <property type="entry name" value="HTH_ICLR"/>
    <property type="match status" value="1"/>
</dbReference>
<feature type="domain" description="IclR-ED" evidence="5">
    <location>
        <begin position="67"/>
        <end position="251"/>
    </location>
</feature>
<gene>
    <name evidence="6" type="ORF">IW245_007173</name>
</gene>
<keyword evidence="7" id="KW-1185">Reference proteome</keyword>
<dbReference type="Pfam" id="PF01614">
    <property type="entry name" value="IclR_C"/>
    <property type="match status" value="1"/>
</dbReference>
<dbReference type="RefSeq" id="WP_197007468.1">
    <property type="nucleotide sequence ID" value="NZ_BONS01000019.1"/>
</dbReference>
<dbReference type="InterPro" id="IPR011991">
    <property type="entry name" value="ArsR-like_HTH"/>
</dbReference>
<dbReference type="CDD" id="cd00090">
    <property type="entry name" value="HTH_ARSR"/>
    <property type="match status" value="1"/>
</dbReference>
<dbReference type="InterPro" id="IPR014757">
    <property type="entry name" value="Tscrpt_reg_IclR_C"/>
</dbReference>
<keyword evidence="2 6" id="KW-0238">DNA-binding</keyword>
<dbReference type="EMBL" id="JADOUF010000001">
    <property type="protein sequence ID" value="MBG6140979.1"/>
    <property type="molecule type" value="Genomic_DNA"/>
</dbReference>
<dbReference type="InterPro" id="IPR036390">
    <property type="entry name" value="WH_DNA-bd_sf"/>
</dbReference>
<proteinExistence type="predicted"/>
<dbReference type="InterPro" id="IPR050707">
    <property type="entry name" value="HTH_MetabolicPath_Reg"/>
</dbReference>
<evidence type="ECO:0000256" key="1">
    <source>
        <dbReference type="ARBA" id="ARBA00023015"/>
    </source>
</evidence>